<evidence type="ECO:0000259" key="2">
    <source>
        <dbReference type="PROSITE" id="PS51096"/>
    </source>
</evidence>
<reference evidence="3 4" key="1">
    <citation type="submission" date="2015-09" db="EMBL/GenBank/DDBJ databases">
        <authorList>
            <consortium name="Pathogen Informatics"/>
        </authorList>
    </citation>
    <scope>NUCLEOTIDE SEQUENCE [LARGE SCALE GENOMIC DNA]</scope>
    <source>
        <strain evidence="3 4">2789STDY5608868</strain>
    </source>
</reference>
<dbReference type="Pfam" id="PF03610">
    <property type="entry name" value="EIIA-man"/>
    <property type="match status" value="1"/>
</dbReference>
<evidence type="ECO:0000313" key="3">
    <source>
        <dbReference type="EMBL" id="CUM76876.1"/>
    </source>
</evidence>
<proteinExistence type="predicted"/>
<dbReference type="AlphaFoldDB" id="A0A173RGM7"/>
<dbReference type="PROSITE" id="PS51096">
    <property type="entry name" value="PTS_EIIA_TYPE_4"/>
    <property type="match status" value="1"/>
</dbReference>
<evidence type="ECO:0000313" key="4">
    <source>
        <dbReference type="Proteomes" id="UP000095598"/>
    </source>
</evidence>
<feature type="domain" description="PTS EIIA type-4" evidence="2">
    <location>
        <begin position="1"/>
        <end position="124"/>
    </location>
</feature>
<dbReference type="GO" id="GO:0016740">
    <property type="term" value="F:transferase activity"/>
    <property type="evidence" value="ECO:0007669"/>
    <property type="project" value="UniProtKB-KW"/>
</dbReference>
<keyword evidence="1" id="KW-0808">Transferase</keyword>
<dbReference type="RefSeq" id="WP_044929570.1">
    <property type="nucleotide sequence ID" value="NZ_CYXT01000002.1"/>
</dbReference>
<evidence type="ECO:0000256" key="1">
    <source>
        <dbReference type="ARBA" id="ARBA00022679"/>
    </source>
</evidence>
<dbReference type="PANTHER" id="PTHR33799:SF1">
    <property type="entry name" value="PTS SYSTEM MANNOSE-SPECIFIC EIIAB COMPONENT-RELATED"/>
    <property type="match status" value="1"/>
</dbReference>
<dbReference type="GO" id="GO:0016020">
    <property type="term" value="C:membrane"/>
    <property type="evidence" value="ECO:0007669"/>
    <property type="project" value="InterPro"/>
</dbReference>
<name>A0A173RGM7_ANAHA</name>
<dbReference type="Gene3D" id="3.40.50.510">
    <property type="entry name" value="Phosphotransferase system, mannose-type IIA component"/>
    <property type="match status" value="1"/>
</dbReference>
<dbReference type="EMBL" id="CYXT01000002">
    <property type="protein sequence ID" value="CUM76876.1"/>
    <property type="molecule type" value="Genomic_DNA"/>
</dbReference>
<dbReference type="InterPro" id="IPR051471">
    <property type="entry name" value="Bacterial_PTS_sugar_comp"/>
</dbReference>
<organism evidence="3 4">
    <name type="scientific">Anaerostipes hadrus</name>
    <dbReference type="NCBI Taxonomy" id="649756"/>
    <lineage>
        <taxon>Bacteria</taxon>
        <taxon>Bacillati</taxon>
        <taxon>Bacillota</taxon>
        <taxon>Clostridia</taxon>
        <taxon>Lachnospirales</taxon>
        <taxon>Lachnospiraceae</taxon>
        <taxon>Anaerostipes</taxon>
    </lineage>
</organism>
<dbReference type="InterPro" id="IPR004701">
    <property type="entry name" value="PTS_EIIA_man-typ"/>
</dbReference>
<dbReference type="InterPro" id="IPR036662">
    <property type="entry name" value="PTS_EIIA_man-typ_sf"/>
</dbReference>
<dbReference type="Proteomes" id="UP000095598">
    <property type="component" value="Unassembled WGS sequence"/>
</dbReference>
<dbReference type="GO" id="GO:0009401">
    <property type="term" value="P:phosphoenolpyruvate-dependent sugar phosphotransferase system"/>
    <property type="evidence" value="ECO:0007669"/>
    <property type="project" value="InterPro"/>
</dbReference>
<dbReference type="PANTHER" id="PTHR33799">
    <property type="entry name" value="PTS PERMEASE-RELATED-RELATED"/>
    <property type="match status" value="1"/>
</dbReference>
<dbReference type="SUPFAM" id="SSF53062">
    <property type="entry name" value="PTS system fructose IIA component-like"/>
    <property type="match status" value="1"/>
</dbReference>
<gene>
    <name evidence="3" type="ORF">ERS852425_00497</name>
</gene>
<sequence length="137" mass="15334">MKQIMIMSHSIFAEGIKSACEDMLGPQNDIITIGFTNNAEFEKTISDKLDKIPEEDELILLFDSMRGTPCTAVIELLRKKNISKKSLLLTGINLPVLEQVIRYKEEMSLEELKDKVMQLAVISIAGTTLSFQKNGIS</sequence>
<protein>
    <submittedName>
        <fullName evidence="3">PTS system mannose-specific transporter subunits IIAB</fullName>
    </submittedName>
</protein>
<accession>A0A173RGM7</accession>